<dbReference type="InterPro" id="IPR011032">
    <property type="entry name" value="GroES-like_sf"/>
</dbReference>
<evidence type="ECO:0000256" key="10">
    <source>
        <dbReference type="ARBA" id="ARBA00023160"/>
    </source>
</evidence>
<evidence type="ECO:0000313" key="14">
    <source>
        <dbReference type="EMBL" id="RKP17492.1"/>
    </source>
</evidence>
<keyword evidence="4" id="KW-0276">Fatty acid metabolism</keyword>
<keyword evidence="5" id="KW-0521">NADP</keyword>
<keyword evidence="10" id="KW-0275">Fatty acid biosynthesis</keyword>
<accession>A0A4P9YEZ3</accession>
<keyword evidence="3" id="KW-0444">Lipid biosynthesis</keyword>
<dbReference type="SMART" id="SM00829">
    <property type="entry name" value="PKS_ER"/>
    <property type="match status" value="1"/>
</dbReference>
<dbReference type="AlphaFoldDB" id="A0A4P9YEZ3"/>
<dbReference type="InterPro" id="IPR013149">
    <property type="entry name" value="ADH-like_C"/>
</dbReference>
<dbReference type="SUPFAM" id="SSF51735">
    <property type="entry name" value="NAD(P)-binding Rossmann-fold domains"/>
    <property type="match status" value="1"/>
</dbReference>
<keyword evidence="9" id="KW-0496">Mitochondrion</keyword>
<evidence type="ECO:0000256" key="1">
    <source>
        <dbReference type="ARBA" id="ARBA00004173"/>
    </source>
</evidence>
<comment type="similarity">
    <text evidence="2">Belongs to the zinc-containing alcohol dehydrogenase family. Quinone oxidoreductase subfamily.</text>
</comment>
<dbReference type="GO" id="GO:0006633">
    <property type="term" value="P:fatty acid biosynthetic process"/>
    <property type="evidence" value="ECO:0007669"/>
    <property type="project" value="UniProtKB-KW"/>
</dbReference>
<dbReference type="InterPro" id="IPR051034">
    <property type="entry name" value="Mito_Enoyl-ACP_Reductase"/>
</dbReference>
<proteinExistence type="inferred from homology"/>
<keyword evidence="7" id="KW-0560">Oxidoreductase</keyword>
<evidence type="ECO:0000256" key="12">
    <source>
        <dbReference type="ARBA" id="ARBA00048843"/>
    </source>
</evidence>
<dbReference type="InterPro" id="IPR020843">
    <property type="entry name" value="ER"/>
</dbReference>
<evidence type="ECO:0000313" key="15">
    <source>
        <dbReference type="Proteomes" id="UP000281549"/>
    </source>
</evidence>
<dbReference type="InterPro" id="IPR013154">
    <property type="entry name" value="ADH-like_N"/>
</dbReference>
<evidence type="ECO:0000256" key="2">
    <source>
        <dbReference type="ARBA" id="ARBA00010371"/>
    </source>
</evidence>
<protein>
    <recommendedName>
        <fullName evidence="11">enoyl-[acyl-carrier-protein] reductase</fullName>
        <ecNumber evidence="11">1.3.1.104</ecNumber>
    </recommendedName>
</protein>
<sequence>MSKFTEAICYKSFGSVLNSLYLEPNCSVYHHSYKNGKDWVRIGFRATPINPSDINQIEGVYPVKPNTFPAVGGNEGVAQVLEIGQQVKDIKVGDFVIPRLSGFGTWRRETICDPACLFRVHKSIGLINAATVSVNLCSAYRMLHDYVSLSQGSFYFTVRKDDVVIQNAANSGVGKAIIQICKYKKIKNINVIRKRETTEESNDLMDHLNQLGSSMNVFEEDLINNVNKVQEQIMEHFKVLPILGLNAVGGENSTNIFRLLNKNGALVTYGAMSKKPIKLPTGPFIFDNKKCFGFWMSQWYSDSQNNSKRSEMMNDICSMIEQGVLSTLDCKLYSYKDYPRANPRLY</sequence>
<evidence type="ECO:0000256" key="6">
    <source>
        <dbReference type="ARBA" id="ARBA00022946"/>
    </source>
</evidence>
<evidence type="ECO:0000256" key="5">
    <source>
        <dbReference type="ARBA" id="ARBA00022857"/>
    </source>
</evidence>
<comment type="catalytic activity">
    <reaction evidence="12">
        <text>a 2,3-saturated acyl-[ACP] + NADP(+) = a (2E)-enoyl-[ACP] + NADPH + H(+)</text>
        <dbReference type="Rhea" id="RHEA:22564"/>
        <dbReference type="Rhea" id="RHEA-COMP:9925"/>
        <dbReference type="Rhea" id="RHEA-COMP:9926"/>
        <dbReference type="ChEBI" id="CHEBI:15378"/>
        <dbReference type="ChEBI" id="CHEBI:57783"/>
        <dbReference type="ChEBI" id="CHEBI:58349"/>
        <dbReference type="ChEBI" id="CHEBI:78784"/>
        <dbReference type="ChEBI" id="CHEBI:78785"/>
        <dbReference type="EC" id="1.3.1.104"/>
    </reaction>
</comment>
<evidence type="ECO:0000256" key="11">
    <source>
        <dbReference type="ARBA" id="ARBA00038963"/>
    </source>
</evidence>
<dbReference type="PANTHER" id="PTHR43981:SF2">
    <property type="entry name" value="ENOYL-[ACYL-CARRIER-PROTEIN] REDUCTASE, MITOCHONDRIAL"/>
    <property type="match status" value="1"/>
</dbReference>
<keyword evidence="8" id="KW-0443">Lipid metabolism</keyword>
<evidence type="ECO:0000256" key="7">
    <source>
        <dbReference type="ARBA" id="ARBA00023002"/>
    </source>
</evidence>
<dbReference type="Proteomes" id="UP000281549">
    <property type="component" value="Unassembled WGS sequence"/>
</dbReference>
<evidence type="ECO:0000256" key="4">
    <source>
        <dbReference type="ARBA" id="ARBA00022832"/>
    </source>
</evidence>
<dbReference type="PANTHER" id="PTHR43981">
    <property type="entry name" value="ENOYL-[ACYL-CARRIER-PROTEIN] REDUCTASE, MITOCHONDRIAL"/>
    <property type="match status" value="1"/>
</dbReference>
<dbReference type="EC" id="1.3.1.104" evidence="11"/>
<gene>
    <name evidence="14" type="ORF">ROZALSC1DRAFT_30705</name>
</gene>
<dbReference type="GO" id="GO:0005739">
    <property type="term" value="C:mitochondrion"/>
    <property type="evidence" value="ECO:0007669"/>
    <property type="project" value="UniProtKB-SubCell"/>
</dbReference>
<dbReference type="SUPFAM" id="SSF50129">
    <property type="entry name" value="GroES-like"/>
    <property type="match status" value="1"/>
</dbReference>
<dbReference type="EMBL" id="ML005814">
    <property type="protein sequence ID" value="RKP17492.1"/>
    <property type="molecule type" value="Genomic_DNA"/>
</dbReference>
<evidence type="ECO:0000256" key="9">
    <source>
        <dbReference type="ARBA" id="ARBA00023128"/>
    </source>
</evidence>
<reference evidence="15" key="1">
    <citation type="journal article" date="2018" name="Nat. Microbiol.">
        <title>Leveraging single-cell genomics to expand the fungal tree of life.</title>
        <authorList>
            <person name="Ahrendt S.R."/>
            <person name="Quandt C.A."/>
            <person name="Ciobanu D."/>
            <person name="Clum A."/>
            <person name="Salamov A."/>
            <person name="Andreopoulos B."/>
            <person name="Cheng J.F."/>
            <person name="Woyke T."/>
            <person name="Pelin A."/>
            <person name="Henrissat B."/>
            <person name="Reynolds N.K."/>
            <person name="Benny G.L."/>
            <person name="Smith M.E."/>
            <person name="James T.Y."/>
            <person name="Grigoriev I.V."/>
        </authorList>
    </citation>
    <scope>NUCLEOTIDE SEQUENCE [LARGE SCALE GENOMIC DNA]</scope>
    <source>
        <strain evidence="15">CSF55</strain>
    </source>
</reference>
<organism evidence="14 15">
    <name type="scientific">Rozella allomycis (strain CSF55)</name>
    <dbReference type="NCBI Taxonomy" id="988480"/>
    <lineage>
        <taxon>Eukaryota</taxon>
        <taxon>Fungi</taxon>
        <taxon>Fungi incertae sedis</taxon>
        <taxon>Cryptomycota</taxon>
        <taxon>Cryptomycota incertae sedis</taxon>
        <taxon>Rozella</taxon>
    </lineage>
</organism>
<evidence type="ECO:0000256" key="3">
    <source>
        <dbReference type="ARBA" id="ARBA00022516"/>
    </source>
</evidence>
<dbReference type="Pfam" id="PF00107">
    <property type="entry name" value="ADH_zinc_N"/>
    <property type="match status" value="1"/>
</dbReference>
<comment type="subcellular location">
    <subcellularLocation>
        <location evidence="1">Mitochondrion</location>
    </subcellularLocation>
</comment>
<evidence type="ECO:0000256" key="8">
    <source>
        <dbReference type="ARBA" id="ARBA00023098"/>
    </source>
</evidence>
<feature type="domain" description="Enoyl reductase (ER)" evidence="13">
    <location>
        <begin position="15"/>
        <end position="341"/>
    </location>
</feature>
<evidence type="ECO:0000259" key="13">
    <source>
        <dbReference type="SMART" id="SM00829"/>
    </source>
</evidence>
<dbReference type="CDD" id="cd08290">
    <property type="entry name" value="ETR"/>
    <property type="match status" value="1"/>
</dbReference>
<dbReference type="Pfam" id="PF08240">
    <property type="entry name" value="ADH_N"/>
    <property type="match status" value="1"/>
</dbReference>
<dbReference type="InterPro" id="IPR036291">
    <property type="entry name" value="NAD(P)-bd_dom_sf"/>
</dbReference>
<dbReference type="GO" id="GO:0141148">
    <property type="term" value="F:enoyl-[acyl-carrier-protein] reductase (NADPH) activity"/>
    <property type="evidence" value="ECO:0007669"/>
    <property type="project" value="UniProtKB-EC"/>
</dbReference>
<keyword evidence="6" id="KW-0809">Transit peptide</keyword>
<dbReference type="Gene3D" id="3.90.180.10">
    <property type="entry name" value="Medium-chain alcohol dehydrogenases, catalytic domain"/>
    <property type="match status" value="1"/>
</dbReference>
<dbReference type="Gene3D" id="3.40.50.720">
    <property type="entry name" value="NAD(P)-binding Rossmann-like Domain"/>
    <property type="match status" value="1"/>
</dbReference>
<name>A0A4P9YEZ3_ROZAC</name>